<evidence type="ECO:0000313" key="6">
    <source>
        <dbReference type="EMBL" id="KAG9988985.1"/>
    </source>
</evidence>
<feature type="non-terminal residue" evidence="6">
    <location>
        <position position="1"/>
    </location>
</feature>
<proteinExistence type="inferred from homology"/>
<feature type="domain" description="Ubiquitin-like protease family profile" evidence="5">
    <location>
        <begin position="161"/>
        <end position="262"/>
    </location>
</feature>
<dbReference type="GO" id="GO:0006508">
    <property type="term" value="P:proteolysis"/>
    <property type="evidence" value="ECO:0007669"/>
    <property type="project" value="UniProtKB-KW"/>
</dbReference>
<gene>
    <name evidence="6" type="ORF">KCU98_g2211</name>
</gene>
<keyword evidence="3" id="KW-0378">Hydrolase</keyword>
<dbReference type="InterPro" id="IPR003653">
    <property type="entry name" value="Peptidase_C48_C"/>
</dbReference>
<dbReference type="Gene3D" id="3.40.395.10">
    <property type="entry name" value="Adenoviral Proteinase, Chain A"/>
    <property type="match status" value="1"/>
</dbReference>
<reference evidence="6" key="2">
    <citation type="submission" date="2021-08" db="EMBL/GenBank/DDBJ databases">
        <authorList>
            <person name="Gostincar C."/>
            <person name="Sun X."/>
            <person name="Song Z."/>
            <person name="Gunde-Cimerman N."/>
        </authorList>
    </citation>
    <scope>NUCLEOTIDE SEQUENCE</scope>
    <source>
        <strain evidence="6">EXF-9298</strain>
    </source>
</reference>
<evidence type="ECO:0000256" key="2">
    <source>
        <dbReference type="ARBA" id="ARBA00022670"/>
    </source>
</evidence>
<keyword evidence="2" id="KW-0645">Protease</keyword>
<comment type="caution">
    <text evidence="6">The sequence shown here is derived from an EMBL/GenBank/DDBJ whole genome shotgun (WGS) entry which is preliminary data.</text>
</comment>
<evidence type="ECO:0000313" key="7">
    <source>
        <dbReference type="Proteomes" id="UP000729357"/>
    </source>
</evidence>
<dbReference type="AlphaFoldDB" id="A0A9P8K0W1"/>
<evidence type="ECO:0000259" key="5">
    <source>
        <dbReference type="Pfam" id="PF02902"/>
    </source>
</evidence>
<dbReference type="Proteomes" id="UP000729357">
    <property type="component" value="Unassembled WGS sequence"/>
</dbReference>
<reference evidence="6" key="1">
    <citation type="journal article" date="2021" name="J Fungi (Basel)">
        <title>Virulence traits and population genomics of the black yeast Aureobasidium melanogenum.</title>
        <authorList>
            <person name="Cernosa A."/>
            <person name="Sun X."/>
            <person name="Gostincar C."/>
            <person name="Fang C."/>
            <person name="Gunde-Cimerman N."/>
            <person name="Song Z."/>
        </authorList>
    </citation>
    <scope>NUCLEOTIDE SEQUENCE</scope>
    <source>
        <strain evidence="6">EXF-9298</strain>
    </source>
</reference>
<protein>
    <recommendedName>
        <fullName evidence="5">Ubiquitin-like protease family profile domain-containing protein</fullName>
    </recommendedName>
</protein>
<sequence length="276" mass="30824">MHNPAFRLFSDHHDAPFDSRVDASPRRNYNDTGISTELDIPVLNLDAWRDTSFSVHEDRSPHIIEDSLEGFSDLGLSRSDASRELSELNRPIHSDATSTSDNDDHSSSPTLPDMQKSALHELQSLESLGTAAVFHILKTLLLPDICIVEVGGSHGLSDWEEWAQVHQPSPRLSEGDIVLVPLFRSGHWSLLHLDCKKHKASFHNPETGTPDPQSMGIFRAIARIYAKQDPPDWQVEVNIKIPQGFDVSDGGIYVLVVTLRILAGTPLLEPYDCRLW</sequence>
<dbReference type="EMBL" id="JAHFXS010000112">
    <property type="protein sequence ID" value="KAG9988985.1"/>
    <property type="molecule type" value="Genomic_DNA"/>
</dbReference>
<dbReference type="InterPro" id="IPR038765">
    <property type="entry name" value="Papain-like_cys_pep_sf"/>
</dbReference>
<keyword evidence="7" id="KW-1185">Reference proteome</keyword>
<feature type="region of interest" description="Disordered" evidence="4">
    <location>
        <begin position="89"/>
        <end position="113"/>
    </location>
</feature>
<dbReference type="SUPFAM" id="SSF54001">
    <property type="entry name" value="Cysteine proteinases"/>
    <property type="match status" value="1"/>
</dbReference>
<dbReference type="Pfam" id="PF02902">
    <property type="entry name" value="Peptidase_C48"/>
    <property type="match status" value="1"/>
</dbReference>
<name>A0A9P8K0W1_AURME</name>
<organism evidence="6 7">
    <name type="scientific">Aureobasidium melanogenum</name>
    <name type="common">Aureobasidium pullulans var. melanogenum</name>
    <dbReference type="NCBI Taxonomy" id="46634"/>
    <lineage>
        <taxon>Eukaryota</taxon>
        <taxon>Fungi</taxon>
        <taxon>Dikarya</taxon>
        <taxon>Ascomycota</taxon>
        <taxon>Pezizomycotina</taxon>
        <taxon>Dothideomycetes</taxon>
        <taxon>Dothideomycetidae</taxon>
        <taxon>Dothideales</taxon>
        <taxon>Saccotheciaceae</taxon>
        <taxon>Aureobasidium</taxon>
    </lineage>
</organism>
<evidence type="ECO:0000256" key="3">
    <source>
        <dbReference type="ARBA" id="ARBA00022801"/>
    </source>
</evidence>
<evidence type="ECO:0000256" key="1">
    <source>
        <dbReference type="ARBA" id="ARBA00005234"/>
    </source>
</evidence>
<accession>A0A9P8K0W1</accession>
<dbReference type="GO" id="GO:0019783">
    <property type="term" value="F:ubiquitin-like protein peptidase activity"/>
    <property type="evidence" value="ECO:0007669"/>
    <property type="project" value="UniProtKB-ARBA"/>
</dbReference>
<dbReference type="GO" id="GO:0008234">
    <property type="term" value="F:cysteine-type peptidase activity"/>
    <property type="evidence" value="ECO:0007669"/>
    <property type="project" value="InterPro"/>
</dbReference>
<comment type="similarity">
    <text evidence="1">Belongs to the peptidase C48 family.</text>
</comment>
<evidence type="ECO:0000256" key="4">
    <source>
        <dbReference type="SAM" id="MobiDB-lite"/>
    </source>
</evidence>